<keyword evidence="3" id="KW-1185">Reference proteome</keyword>
<reference evidence="3" key="1">
    <citation type="journal article" date="2019" name="Int. J. Syst. Evol. Microbiol.">
        <title>The Global Catalogue of Microorganisms (GCM) 10K type strain sequencing project: providing services to taxonomists for standard genome sequencing and annotation.</title>
        <authorList>
            <consortium name="The Broad Institute Genomics Platform"/>
            <consortium name="The Broad Institute Genome Sequencing Center for Infectious Disease"/>
            <person name="Wu L."/>
            <person name="Ma J."/>
        </authorList>
    </citation>
    <scope>NUCLEOTIDE SEQUENCE [LARGE SCALE GENOMIC DNA]</scope>
    <source>
        <strain evidence="3">CGMCC 1.15353</strain>
    </source>
</reference>
<dbReference type="Pfam" id="PF13561">
    <property type="entry name" value="adh_short_C2"/>
    <property type="match status" value="1"/>
</dbReference>
<evidence type="ECO:0000256" key="1">
    <source>
        <dbReference type="ARBA" id="ARBA00006484"/>
    </source>
</evidence>
<dbReference type="RefSeq" id="WP_188649854.1">
    <property type="nucleotide sequence ID" value="NZ_BMIN01000001.1"/>
</dbReference>
<dbReference type="CDD" id="cd05233">
    <property type="entry name" value="SDR_c"/>
    <property type="match status" value="1"/>
</dbReference>
<dbReference type="EMBL" id="BMIN01000001">
    <property type="protein sequence ID" value="GGC97470.1"/>
    <property type="molecule type" value="Genomic_DNA"/>
</dbReference>
<evidence type="ECO:0000313" key="2">
    <source>
        <dbReference type="EMBL" id="GGC97470.1"/>
    </source>
</evidence>
<sequence>MKTCFLLGASGGIGQAIAKKLAQSGYSLILHYQTNQYAIEQLCKSLPEGSVLQTVQCDLRNEPSINEMVEGIEFPVDTLVFASGTSLVKLFQDVTSKEMDDLLSIHIKSPWLISQRLLPHMIKQKQGHIVIISSIWGEVGASCEVVYSSVKGAQDSFVKALAKEVGPSGVHVNGIRPGFIQTDMNAQFSSEDLAEIKEEIPVGRLGKPQDVADAVEFLVGAGSSYIQGQMLNVNGAWNG</sequence>
<dbReference type="PANTHER" id="PTHR42879:SF2">
    <property type="entry name" value="3-OXOACYL-[ACYL-CARRIER-PROTEIN] REDUCTASE FABG"/>
    <property type="match status" value="1"/>
</dbReference>
<dbReference type="Gene3D" id="3.40.50.720">
    <property type="entry name" value="NAD(P)-binding Rossmann-like Domain"/>
    <property type="match status" value="1"/>
</dbReference>
<dbReference type="PANTHER" id="PTHR42879">
    <property type="entry name" value="3-OXOACYL-(ACYL-CARRIER-PROTEIN) REDUCTASE"/>
    <property type="match status" value="1"/>
</dbReference>
<comment type="caution">
    <text evidence="2">The sequence shown here is derived from an EMBL/GenBank/DDBJ whole genome shotgun (WGS) entry which is preliminary data.</text>
</comment>
<evidence type="ECO:0000313" key="3">
    <source>
        <dbReference type="Proteomes" id="UP000642571"/>
    </source>
</evidence>
<gene>
    <name evidence="2" type="primary">ymfI</name>
    <name evidence="2" type="ORF">GCM10011389_00760</name>
</gene>
<name>A0ABQ1PHJ5_9BACI</name>
<proteinExistence type="inferred from homology"/>
<accession>A0ABQ1PHJ5</accession>
<protein>
    <submittedName>
        <fullName evidence="2">Oxidoreductase YmfI</fullName>
    </submittedName>
</protein>
<dbReference type="InterPro" id="IPR002347">
    <property type="entry name" value="SDR_fam"/>
</dbReference>
<organism evidence="2 3">
    <name type="scientific">Pontibacillus salipaludis</name>
    <dbReference type="NCBI Taxonomy" id="1697394"/>
    <lineage>
        <taxon>Bacteria</taxon>
        <taxon>Bacillati</taxon>
        <taxon>Bacillota</taxon>
        <taxon>Bacilli</taxon>
        <taxon>Bacillales</taxon>
        <taxon>Bacillaceae</taxon>
        <taxon>Pontibacillus</taxon>
    </lineage>
</organism>
<dbReference type="NCBIfam" id="NF047420">
    <property type="entry name" value="EF_P_mod_YmfI"/>
    <property type="match status" value="1"/>
</dbReference>
<comment type="similarity">
    <text evidence="1">Belongs to the short-chain dehydrogenases/reductases (SDR) family.</text>
</comment>
<dbReference type="InterPro" id="IPR036291">
    <property type="entry name" value="NAD(P)-bd_dom_sf"/>
</dbReference>
<dbReference type="Proteomes" id="UP000642571">
    <property type="component" value="Unassembled WGS sequence"/>
</dbReference>
<dbReference type="PRINTS" id="PR00081">
    <property type="entry name" value="GDHRDH"/>
</dbReference>
<dbReference type="SUPFAM" id="SSF51735">
    <property type="entry name" value="NAD(P)-binding Rossmann-fold domains"/>
    <property type="match status" value="1"/>
</dbReference>
<dbReference type="InterPro" id="IPR050259">
    <property type="entry name" value="SDR"/>
</dbReference>